<comment type="caution">
    <text evidence="8">The sequence shown here is derived from an EMBL/GenBank/DDBJ whole genome shotgun (WGS) entry which is preliminary data.</text>
</comment>
<protein>
    <submittedName>
        <fullName evidence="8">Major facilitator transporter</fullName>
    </submittedName>
</protein>
<keyword evidence="3 6" id="KW-0812">Transmembrane</keyword>
<dbReference type="InterPro" id="IPR020846">
    <property type="entry name" value="MFS_dom"/>
</dbReference>
<evidence type="ECO:0000256" key="6">
    <source>
        <dbReference type="SAM" id="Phobius"/>
    </source>
</evidence>
<dbReference type="AlphaFoldDB" id="K6XM63"/>
<evidence type="ECO:0000313" key="8">
    <source>
        <dbReference type="EMBL" id="GAC12751.1"/>
    </source>
</evidence>
<comment type="subcellular location">
    <subcellularLocation>
        <location evidence="1">Membrane</location>
        <topology evidence="1">Multi-pass membrane protein</topology>
    </subcellularLocation>
</comment>
<feature type="domain" description="Major facilitator superfamily (MFS) profile" evidence="7">
    <location>
        <begin position="1"/>
        <end position="397"/>
    </location>
</feature>
<feature type="transmembrane region" description="Helical" evidence="6">
    <location>
        <begin position="329"/>
        <end position="353"/>
    </location>
</feature>
<feature type="transmembrane region" description="Helical" evidence="6">
    <location>
        <begin position="16"/>
        <end position="35"/>
    </location>
</feature>
<feature type="transmembrane region" description="Helical" evidence="6">
    <location>
        <begin position="265"/>
        <end position="284"/>
    </location>
</feature>
<feature type="transmembrane region" description="Helical" evidence="6">
    <location>
        <begin position="102"/>
        <end position="124"/>
    </location>
</feature>
<dbReference type="CDD" id="cd17321">
    <property type="entry name" value="MFS_MMR_MDR_like"/>
    <property type="match status" value="1"/>
</dbReference>
<evidence type="ECO:0000256" key="4">
    <source>
        <dbReference type="ARBA" id="ARBA00022989"/>
    </source>
</evidence>
<reference evidence="8 9" key="1">
    <citation type="journal article" date="2017" name="Antonie Van Leeuwenhoek">
        <title>Rhizobium rhizosphaerae sp. nov., a novel species isolated from rice rhizosphere.</title>
        <authorList>
            <person name="Zhao J.J."/>
            <person name="Zhang J."/>
            <person name="Zhang R.J."/>
            <person name="Zhang C.W."/>
            <person name="Yin H.Q."/>
            <person name="Zhang X.X."/>
        </authorList>
    </citation>
    <scope>NUCLEOTIDE SEQUENCE [LARGE SCALE GENOMIC DNA]</scope>
    <source>
        <strain evidence="8 9">E3</strain>
    </source>
</reference>
<feature type="transmembrane region" description="Helical" evidence="6">
    <location>
        <begin position="74"/>
        <end position="96"/>
    </location>
</feature>
<dbReference type="Gene3D" id="1.20.1720.10">
    <property type="entry name" value="Multidrug resistance protein D"/>
    <property type="match status" value="1"/>
</dbReference>
<feature type="transmembrane region" description="Helical" evidence="6">
    <location>
        <begin position="161"/>
        <end position="179"/>
    </location>
</feature>
<dbReference type="Proteomes" id="UP000006334">
    <property type="component" value="Unassembled WGS sequence"/>
</dbReference>
<dbReference type="InterPro" id="IPR036259">
    <property type="entry name" value="MFS_trans_sf"/>
</dbReference>
<dbReference type="InterPro" id="IPR011701">
    <property type="entry name" value="MFS"/>
</dbReference>
<evidence type="ECO:0000313" key="9">
    <source>
        <dbReference type="Proteomes" id="UP000006334"/>
    </source>
</evidence>
<dbReference type="STRING" id="1127673.GLIP_0096"/>
<evidence type="ECO:0000256" key="1">
    <source>
        <dbReference type="ARBA" id="ARBA00004141"/>
    </source>
</evidence>
<dbReference type="SUPFAM" id="SSF103473">
    <property type="entry name" value="MFS general substrate transporter"/>
    <property type="match status" value="1"/>
</dbReference>
<keyword evidence="2" id="KW-0813">Transport</keyword>
<feature type="transmembrane region" description="Helical" evidence="6">
    <location>
        <begin position="41"/>
        <end position="62"/>
    </location>
</feature>
<feature type="transmembrane region" description="Helical" evidence="6">
    <location>
        <begin position="199"/>
        <end position="224"/>
    </location>
</feature>
<proteinExistence type="predicted"/>
<feature type="transmembrane region" description="Helical" evidence="6">
    <location>
        <begin position="290"/>
        <end position="308"/>
    </location>
</feature>
<dbReference type="PROSITE" id="PS50850">
    <property type="entry name" value="MFS"/>
    <property type="match status" value="1"/>
</dbReference>
<sequence>MLPFGKLADNYGRKRIYATGLSLYAFSSLLCGFGQDVEWVLLWRFVQGAASAMIFGTGVAILTSVTPSQKRGAALGLAAACVYIGLTLAPVIGGYLTETWSWRAVFLFPVPLITVLLILIKFGLKGEWKNDEVASFDWRGSCIFAISSTSLVFGFSHLPSLYGVCLLLLSVATMVLFVIHQSRHKSPLIRVQMFRESRVFSMSLGTSFLMYGSNFPLAFLLSLYLQVVQGYSPAQAGQILLIQAFSMVFLAPLSGRLSDKIQPRFLATIGCGIVACGFLVLSQMTNNTDATYIGVSLLLIGIGFGLFSSPNNNAIMGSVQERELGVASASLNLARMIGNLFGMSIVNLLVHYYLGDNKIVAEQTPALMKTLSFAFHISLMSVILATILSAIRGKTGQPVS</sequence>
<evidence type="ECO:0000259" key="7">
    <source>
        <dbReference type="PROSITE" id="PS50850"/>
    </source>
</evidence>
<evidence type="ECO:0000256" key="2">
    <source>
        <dbReference type="ARBA" id="ARBA00022448"/>
    </source>
</evidence>
<keyword evidence="4 6" id="KW-1133">Transmembrane helix</keyword>
<name>K6XM63_9ALTE</name>
<dbReference type="EMBL" id="BAEN01000004">
    <property type="protein sequence ID" value="GAC12751.1"/>
    <property type="molecule type" value="Genomic_DNA"/>
</dbReference>
<keyword evidence="9" id="KW-1185">Reference proteome</keyword>
<organism evidence="8 9">
    <name type="scientific">Aliiglaciecola lipolytica E3</name>
    <dbReference type="NCBI Taxonomy" id="1127673"/>
    <lineage>
        <taxon>Bacteria</taxon>
        <taxon>Pseudomonadati</taxon>
        <taxon>Pseudomonadota</taxon>
        <taxon>Gammaproteobacteria</taxon>
        <taxon>Alteromonadales</taxon>
        <taxon>Alteromonadaceae</taxon>
        <taxon>Aliiglaciecola</taxon>
    </lineage>
</organism>
<dbReference type="eggNOG" id="COG2814">
    <property type="taxonomic scope" value="Bacteria"/>
</dbReference>
<evidence type="ECO:0000256" key="3">
    <source>
        <dbReference type="ARBA" id="ARBA00022692"/>
    </source>
</evidence>
<keyword evidence="5 6" id="KW-0472">Membrane</keyword>
<accession>K6XM63</accession>
<feature type="transmembrane region" description="Helical" evidence="6">
    <location>
        <begin position="373"/>
        <end position="391"/>
    </location>
</feature>
<evidence type="ECO:0000256" key="5">
    <source>
        <dbReference type="ARBA" id="ARBA00023136"/>
    </source>
</evidence>
<dbReference type="Pfam" id="PF07690">
    <property type="entry name" value="MFS_1"/>
    <property type="match status" value="1"/>
</dbReference>
<dbReference type="GO" id="GO:0016020">
    <property type="term" value="C:membrane"/>
    <property type="evidence" value="ECO:0007669"/>
    <property type="project" value="UniProtKB-SubCell"/>
</dbReference>
<feature type="transmembrane region" description="Helical" evidence="6">
    <location>
        <begin position="236"/>
        <end position="253"/>
    </location>
</feature>
<dbReference type="Gene3D" id="1.20.1250.20">
    <property type="entry name" value="MFS general substrate transporter like domains"/>
    <property type="match status" value="1"/>
</dbReference>
<dbReference type="GO" id="GO:0022857">
    <property type="term" value="F:transmembrane transporter activity"/>
    <property type="evidence" value="ECO:0007669"/>
    <property type="project" value="InterPro"/>
</dbReference>
<gene>
    <name evidence="8" type="ORF">GLIP_0096</name>
</gene>
<dbReference type="PANTHER" id="PTHR42718:SF9">
    <property type="entry name" value="MAJOR FACILITATOR SUPERFAMILY MULTIDRUG TRANSPORTER MFSC"/>
    <property type="match status" value="1"/>
</dbReference>
<dbReference type="PANTHER" id="PTHR42718">
    <property type="entry name" value="MAJOR FACILITATOR SUPERFAMILY MULTIDRUG TRANSPORTER MFSC"/>
    <property type="match status" value="1"/>
</dbReference>